<protein>
    <submittedName>
        <fullName evidence="1">Uncharacterized protein</fullName>
    </submittedName>
</protein>
<evidence type="ECO:0000313" key="1">
    <source>
        <dbReference type="EMBL" id="POG60146.1"/>
    </source>
</evidence>
<dbReference type="AlphaFoldDB" id="A0A2P4P432"/>
<gene>
    <name evidence="1" type="ORF">GLOIN_2v1487253</name>
</gene>
<reference evidence="1 2" key="2">
    <citation type="journal article" date="2018" name="New Phytol.">
        <title>High intraspecific genome diversity in the model arbuscular mycorrhizal symbiont Rhizophagus irregularis.</title>
        <authorList>
            <person name="Chen E.C.H."/>
            <person name="Morin E."/>
            <person name="Beaudet D."/>
            <person name="Noel J."/>
            <person name="Yildirir G."/>
            <person name="Ndikumana S."/>
            <person name="Charron P."/>
            <person name="St-Onge C."/>
            <person name="Giorgi J."/>
            <person name="Kruger M."/>
            <person name="Marton T."/>
            <person name="Ropars J."/>
            <person name="Grigoriev I.V."/>
            <person name="Hainaut M."/>
            <person name="Henrissat B."/>
            <person name="Roux C."/>
            <person name="Martin F."/>
            <person name="Corradi N."/>
        </authorList>
    </citation>
    <scope>NUCLEOTIDE SEQUENCE [LARGE SCALE GENOMIC DNA]</scope>
    <source>
        <strain evidence="1 2">DAOM 197198</strain>
    </source>
</reference>
<dbReference type="VEuPathDB" id="FungiDB:RhiirFUN_012767"/>
<comment type="caution">
    <text evidence="1">The sequence shown here is derived from an EMBL/GenBank/DDBJ whole genome shotgun (WGS) entry which is preliminary data.</text>
</comment>
<proteinExistence type="predicted"/>
<evidence type="ECO:0000313" key="2">
    <source>
        <dbReference type="Proteomes" id="UP000018888"/>
    </source>
</evidence>
<keyword evidence="2" id="KW-1185">Reference proteome</keyword>
<accession>A0A2P4P432</accession>
<dbReference type="EMBL" id="AUPC02000407">
    <property type="protein sequence ID" value="POG60146.1"/>
    <property type="molecule type" value="Genomic_DNA"/>
</dbReference>
<name>A0A2P4P432_RHIID</name>
<reference evidence="1 2" key="1">
    <citation type="journal article" date="2013" name="Proc. Natl. Acad. Sci. U.S.A.">
        <title>Genome of an arbuscular mycorrhizal fungus provides insight into the oldest plant symbiosis.</title>
        <authorList>
            <person name="Tisserant E."/>
            <person name="Malbreil M."/>
            <person name="Kuo A."/>
            <person name="Kohler A."/>
            <person name="Symeonidi A."/>
            <person name="Balestrini R."/>
            <person name="Charron P."/>
            <person name="Duensing N."/>
            <person name="Frei Dit Frey N."/>
            <person name="Gianinazzi-Pearson V."/>
            <person name="Gilbert L.B."/>
            <person name="Handa Y."/>
            <person name="Herr J.R."/>
            <person name="Hijri M."/>
            <person name="Koul R."/>
            <person name="Kawaguchi M."/>
            <person name="Krajinski F."/>
            <person name="Lammers P.J."/>
            <person name="Masclaux F.G."/>
            <person name="Murat C."/>
            <person name="Morin E."/>
            <person name="Ndikumana S."/>
            <person name="Pagni M."/>
            <person name="Petitpierre D."/>
            <person name="Requena N."/>
            <person name="Rosikiewicz P."/>
            <person name="Riley R."/>
            <person name="Saito K."/>
            <person name="San Clemente H."/>
            <person name="Shapiro H."/>
            <person name="van Tuinen D."/>
            <person name="Becard G."/>
            <person name="Bonfante P."/>
            <person name="Paszkowski U."/>
            <person name="Shachar-Hill Y.Y."/>
            <person name="Tuskan G.A."/>
            <person name="Young P.W."/>
            <person name="Sanders I.R."/>
            <person name="Henrissat B."/>
            <person name="Rensing S.A."/>
            <person name="Grigoriev I.V."/>
            <person name="Corradi N."/>
            <person name="Roux C."/>
            <person name="Martin F."/>
        </authorList>
    </citation>
    <scope>NUCLEOTIDE SEQUENCE [LARGE SCALE GENOMIC DNA]</scope>
    <source>
        <strain evidence="1 2">DAOM 197198</strain>
    </source>
</reference>
<dbReference type="Proteomes" id="UP000018888">
    <property type="component" value="Unassembled WGS sequence"/>
</dbReference>
<organism evidence="1 2">
    <name type="scientific">Rhizophagus irregularis (strain DAOM 181602 / DAOM 197198 / MUCL 43194)</name>
    <name type="common">Arbuscular mycorrhizal fungus</name>
    <name type="synonym">Glomus intraradices</name>
    <dbReference type="NCBI Taxonomy" id="747089"/>
    <lineage>
        <taxon>Eukaryota</taxon>
        <taxon>Fungi</taxon>
        <taxon>Fungi incertae sedis</taxon>
        <taxon>Mucoromycota</taxon>
        <taxon>Glomeromycotina</taxon>
        <taxon>Glomeromycetes</taxon>
        <taxon>Glomerales</taxon>
        <taxon>Glomeraceae</taxon>
        <taxon>Rhizophagus</taxon>
    </lineage>
</organism>
<sequence>MVMVVDNGQISRDAYRKLTTIEDELPREWTIAEKRTQINIRMNDRIKINTVIMPQHMDINSNESYDIFDPEVIEEVTTSVGKGGKRSIKDVLKFIVPNLIKRGVLNLHEPIISIRISGDGRNVGKKVKHVMITFVILEDIENIHNPNYHYTVVLYPGLENYESLDILTISFREELQELKEIGININGVNWTINMYFSSDWKFLTICLENWIPDKLYIMLRITDRLWSLLLHEIEETGYFNDVAREIIVKEMNRIKVNFHFWQEKECQSWSFTSLMG</sequence>